<protein>
    <submittedName>
        <fullName evidence="1">Uncharacterized protein</fullName>
    </submittedName>
</protein>
<keyword evidence="2" id="KW-1185">Reference proteome</keyword>
<evidence type="ECO:0000313" key="2">
    <source>
        <dbReference type="Proteomes" id="UP000708208"/>
    </source>
</evidence>
<gene>
    <name evidence="1" type="ORF">AFUS01_LOCUS8561</name>
</gene>
<reference evidence="1" key="1">
    <citation type="submission" date="2021-06" db="EMBL/GenBank/DDBJ databases">
        <authorList>
            <person name="Hodson N. C."/>
            <person name="Mongue J. A."/>
            <person name="Jaron S. K."/>
        </authorList>
    </citation>
    <scope>NUCLEOTIDE SEQUENCE</scope>
</reference>
<evidence type="ECO:0000313" key="1">
    <source>
        <dbReference type="EMBL" id="CAG7719226.1"/>
    </source>
</evidence>
<dbReference type="OrthoDB" id="8545473at2759"/>
<dbReference type="Proteomes" id="UP000708208">
    <property type="component" value="Unassembled WGS sequence"/>
</dbReference>
<dbReference type="EMBL" id="CAJVCH010059700">
    <property type="protein sequence ID" value="CAG7719226.1"/>
    <property type="molecule type" value="Genomic_DNA"/>
</dbReference>
<name>A0A8J2JF14_9HEXA</name>
<proteinExistence type="predicted"/>
<feature type="non-terminal residue" evidence="1">
    <location>
        <position position="54"/>
    </location>
</feature>
<comment type="caution">
    <text evidence="1">The sequence shown here is derived from an EMBL/GenBank/DDBJ whole genome shotgun (WGS) entry which is preliminary data.</text>
</comment>
<feature type="non-terminal residue" evidence="1">
    <location>
        <position position="1"/>
    </location>
</feature>
<accession>A0A8J2JF14</accession>
<organism evidence="1 2">
    <name type="scientific">Allacma fusca</name>
    <dbReference type="NCBI Taxonomy" id="39272"/>
    <lineage>
        <taxon>Eukaryota</taxon>
        <taxon>Metazoa</taxon>
        <taxon>Ecdysozoa</taxon>
        <taxon>Arthropoda</taxon>
        <taxon>Hexapoda</taxon>
        <taxon>Collembola</taxon>
        <taxon>Symphypleona</taxon>
        <taxon>Sminthuridae</taxon>
        <taxon>Allacma</taxon>
    </lineage>
</organism>
<sequence>AFRLVKKNRRVIIYINDVEIGETRLPKKSPVVAAPSKRGLLIGGMSSEVRKQFS</sequence>
<dbReference type="AlphaFoldDB" id="A0A8J2JF14"/>